<proteinExistence type="inferred from homology"/>
<feature type="domain" description="Glucose-methanol-choline oxidoreductase N-terminal" evidence="14">
    <location>
        <begin position="259"/>
        <end position="484"/>
    </location>
</feature>
<evidence type="ECO:0000313" key="17">
    <source>
        <dbReference type="EMBL" id="CAH0047633.1"/>
    </source>
</evidence>
<dbReference type="PANTHER" id="PTHR46056:SF12">
    <property type="entry name" value="LONG-CHAIN-ALCOHOL OXIDASE"/>
    <property type="match status" value="1"/>
</dbReference>
<dbReference type="GO" id="GO:0016020">
    <property type="term" value="C:membrane"/>
    <property type="evidence" value="ECO:0007669"/>
    <property type="project" value="UniProtKB-SubCell"/>
</dbReference>
<name>A0A9P0EGH8_9HYPO</name>
<evidence type="ECO:0000256" key="2">
    <source>
        <dbReference type="ARBA" id="ARBA00003842"/>
    </source>
</evidence>
<gene>
    <name evidence="17" type="ORF">CSOL1703_00013650</name>
</gene>
<dbReference type="Gene3D" id="3.50.50.60">
    <property type="entry name" value="FAD/NAD(P)-binding domain"/>
    <property type="match status" value="2"/>
</dbReference>
<evidence type="ECO:0000256" key="5">
    <source>
        <dbReference type="ARBA" id="ARBA00013125"/>
    </source>
</evidence>
<keyword evidence="6" id="KW-0285">Flavoprotein</keyword>
<keyword evidence="11" id="KW-0472">Membrane</keyword>
<evidence type="ECO:0000256" key="4">
    <source>
        <dbReference type="ARBA" id="ARBA00010790"/>
    </source>
</evidence>
<organism evidence="17 18">
    <name type="scientific">Clonostachys solani</name>
    <dbReference type="NCBI Taxonomy" id="160281"/>
    <lineage>
        <taxon>Eukaryota</taxon>
        <taxon>Fungi</taxon>
        <taxon>Dikarya</taxon>
        <taxon>Ascomycota</taxon>
        <taxon>Pezizomycotina</taxon>
        <taxon>Sordariomycetes</taxon>
        <taxon>Hypocreomycetidae</taxon>
        <taxon>Hypocreales</taxon>
        <taxon>Bionectriaceae</taxon>
        <taxon>Clonostachys</taxon>
    </lineage>
</organism>
<evidence type="ECO:0000256" key="8">
    <source>
        <dbReference type="ARBA" id="ARBA00022827"/>
    </source>
</evidence>
<dbReference type="InterPro" id="IPR007867">
    <property type="entry name" value="GMC_OxRtase_C"/>
</dbReference>
<comment type="catalytic activity">
    <reaction evidence="1 12">
        <text>a long-chain primary fatty alcohol + O2 = a long-chain fatty aldehyde + H2O2</text>
        <dbReference type="Rhea" id="RHEA:22756"/>
        <dbReference type="ChEBI" id="CHEBI:15379"/>
        <dbReference type="ChEBI" id="CHEBI:16240"/>
        <dbReference type="ChEBI" id="CHEBI:17176"/>
        <dbReference type="ChEBI" id="CHEBI:77396"/>
        <dbReference type="EC" id="1.1.3.20"/>
    </reaction>
</comment>
<evidence type="ECO:0000256" key="7">
    <source>
        <dbReference type="ARBA" id="ARBA00022692"/>
    </source>
</evidence>
<dbReference type="SUPFAM" id="SSF51905">
    <property type="entry name" value="FAD/NAD(P)-binding domain"/>
    <property type="match status" value="1"/>
</dbReference>
<evidence type="ECO:0000313" key="18">
    <source>
        <dbReference type="Proteomes" id="UP000775872"/>
    </source>
</evidence>
<dbReference type="PIRSF" id="PIRSF028937">
    <property type="entry name" value="Lg_Ch_AO"/>
    <property type="match status" value="1"/>
</dbReference>
<evidence type="ECO:0000259" key="16">
    <source>
        <dbReference type="Pfam" id="PF05199"/>
    </source>
</evidence>
<sequence length="725" mass="79217">MDNKPPLPANVAPITAPDILSPEQWEVLLSICDTIIPSIEHDDRGPSHSSSPDASDDDKASLIKAYYHESASEIPELRDLLKRLFNIVLNPTERAQFSRMLTLLSGTHIDVGSYSAASLLLTGRVTVFSKQPLSIRQEILEGWAQSRLPQIRLFQRTMALVTKSLWVRTSPNLRPLIGLPRVPIDGKVGEGFDFNFIQIPPGSEPAVIETDVVIVGSGCGGGVCAKELAEAGFNVIVVEKGHYWPPKYLPMDDIQGPCQLFMNEGQIISDDGSVVALAGSTWGGGGAINWSASWPVQPYVRQQWADTGLPLFTSEKFQESVDRVCATMGVSTDHIKHNKPNLKLLEGCKTLGWKCSALGQNTGGHEHSCGHCHNGCRSAEKQGPGVAWLPKAAEAGARFIEGLMVNNIEFDDTEGQKVAKGVRGVWTSRDEHGGVAGKPTTTREVFIKAERVIVSCGSLQSPLLLMRSGLTNPQIGRNLYLHPVTLVGGIYEEEIRPWEGSILTTACTEFEDLDGEGHGVKVEVMNTLPNTWLTWSPWENGQQFKKLASQMDHLAGFVIVHRDKITGRVYPDPVDGRCRIEYSPSPSDRQMILQGIMRTAQLCYETGAQEIFTIVPGFKPFVRTSDTTKDQFDDWARGILSHGLPTPQSYFGSAHQMGTCRMSTSSDKGVVGPEGQVWGTKGLYVADASVFPTASGVNPSVTTYAIADFIARSIVTERNQPAERK</sequence>
<feature type="domain" description="Glucose-methanol-choline oxidoreductase C-terminal" evidence="16">
    <location>
        <begin position="577"/>
        <end position="707"/>
    </location>
</feature>
<dbReference type="Pfam" id="PF00890">
    <property type="entry name" value="FAD_binding_2"/>
    <property type="match status" value="1"/>
</dbReference>
<evidence type="ECO:0000256" key="10">
    <source>
        <dbReference type="ARBA" id="ARBA00023002"/>
    </source>
</evidence>
<evidence type="ECO:0000259" key="14">
    <source>
        <dbReference type="Pfam" id="PF00732"/>
    </source>
</evidence>
<dbReference type="Pfam" id="PF00732">
    <property type="entry name" value="GMC_oxred_N"/>
    <property type="match status" value="1"/>
</dbReference>
<dbReference type="Pfam" id="PF05199">
    <property type="entry name" value="GMC_oxred_C"/>
    <property type="match status" value="1"/>
</dbReference>
<dbReference type="Proteomes" id="UP000775872">
    <property type="component" value="Unassembled WGS sequence"/>
</dbReference>
<evidence type="ECO:0000256" key="12">
    <source>
        <dbReference type="PIRNR" id="PIRNR028937"/>
    </source>
</evidence>
<dbReference type="EC" id="1.1.3.20" evidence="5 12"/>
<comment type="caution">
    <text evidence="17">The sequence shown here is derived from an EMBL/GenBank/DDBJ whole genome shotgun (WGS) entry which is preliminary data.</text>
</comment>
<comment type="function">
    <text evidence="2">Long-chain fatty alcohol oxidase involved in the omega-oxidation pathway of lipid degradation.</text>
</comment>
<accession>A0A9P0EGH8</accession>
<evidence type="ECO:0000256" key="13">
    <source>
        <dbReference type="PIRSR" id="PIRSR028937-1"/>
    </source>
</evidence>
<dbReference type="AlphaFoldDB" id="A0A9P0EGH8"/>
<dbReference type="InterPro" id="IPR036188">
    <property type="entry name" value="FAD/NAD-bd_sf"/>
</dbReference>
<evidence type="ECO:0000256" key="11">
    <source>
        <dbReference type="ARBA" id="ARBA00023136"/>
    </source>
</evidence>
<comment type="subcellular location">
    <subcellularLocation>
        <location evidence="3">Membrane</location>
    </subcellularLocation>
</comment>
<feature type="domain" description="FAD-dependent oxidoreductase 2 FAD-binding" evidence="15">
    <location>
        <begin position="211"/>
        <end position="243"/>
    </location>
</feature>
<comment type="similarity">
    <text evidence="4 12">Belongs to the GMC oxidoreductase family.</text>
</comment>
<evidence type="ECO:0000259" key="15">
    <source>
        <dbReference type="Pfam" id="PF00890"/>
    </source>
</evidence>
<feature type="active site" description="Proton acceptor" evidence="13">
    <location>
        <position position="655"/>
    </location>
</feature>
<keyword evidence="10 12" id="KW-0560">Oxidoreductase</keyword>
<keyword evidence="18" id="KW-1185">Reference proteome</keyword>
<dbReference type="InterPro" id="IPR000172">
    <property type="entry name" value="GMC_OxRdtase_N"/>
</dbReference>
<dbReference type="PANTHER" id="PTHR46056">
    <property type="entry name" value="LONG-CHAIN-ALCOHOL OXIDASE"/>
    <property type="match status" value="1"/>
</dbReference>
<reference evidence="17" key="1">
    <citation type="submission" date="2021-10" db="EMBL/GenBank/DDBJ databases">
        <authorList>
            <person name="Piombo E."/>
        </authorList>
    </citation>
    <scope>NUCLEOTIDE SEQUENCE</scope>
</reference>
<evidence type="ECO:0000256" key="9">
    <source>
        <dbReference type="ARBA" id="ARBA00022989"/>
    </source>
</evidence>
<dbReference type="InterPro" id="IPR012400">
    <property type="entry name" value="Long_Oxdase"/>
</dbReference>
<keyword evidence="7" id="KW-0812">Transmembrane</keyword>
<dbReference type="GO" id="GO:0046577">
    <property type="term" value="F:long-chain-alcohol oxidase activity"/>
    <property type="evidence" value="ECO:0007669"/>
    <property type="project" value="UniProtKB-EC"/>
</dbReference>
<dbReference type="InterPro" id="IPR003953">
    <property type="entry name" value="FAD-dep_OxRdtase_2_FAD-bd"/>
</dbReference>
<dbReference type="EMBL" id="CABFOC020000031">
    <property type="protein sequence ID" value="CAH0047633.1"/>
    <property type="molecule type" value="Genomic_DNA"/>
</dbReference>
<keyword evidence="8" id="KW-0274">FAD</keyword>
<dbReference type="OrthoDB" id="269227at2759"/>
<protein>
    <recommendedName>
        <fullName evidence="5 12">Long-chain-alcohol oxidase</fullName>
        <ecNumber evidence="5 12">1.1.3.20</ecNumber>
    </recommendedName>
</protein>
<evidence type="ECO:0000256" key="3">
    <source>
        <dbReference type="ARBA" id="ARBA00004370"/>
    </source>
</evidence>
<keyword evidence="9" id="KW-1133">Transmembrane helix</keyword>
<evidence type="ECO:0000256" key="6">
    <source>
        <dbReference type="ARBA" id="ARBA00022630"/>
    </source>
</evidence>
<evidence type="ECO:0000256" key="1">
    <source>
        <dbReference type="ARBA" id="ARBA00000920"/>
    </source>
</evidence>
<dbReference type="GO" id="GO:0050660">
    <property type="term" value="F:flavin adenine dinucleotide binding"/>
    <property type="evidence" value="ECO:0007669"/>
    <property type="project" value="InterPro"/>
</dbReference>